<accession>A0A6C0E6J5</accession>
<reference evidence="1" key="1">
    <citation type="journal article" date="2020" name="Nature">
        <title>Giant virus diversity and host interactions through global metagenomics.</title>
        <authorList>
            <person name="Schulz F."/>
            <person name="Roux S."/>
            <person name="Paez-Espino D."/>
            <person name="Jungbluth S."/>
            <person name="Walsh D.A."/>
            <person name="Denef V.J."/>
            <person name="McMahon K.D."/>
            <person name="Konstantinidis K.T."/>
            <person name="Eloe-Fadrosh E.A."/>
            <person name="Kyrpides N.C."/>
            <person name="Woyke T."/>
        </authorList>
    </citation>
    <scope>NUCLEOTIDE SEQUENCE</scope>
    <source>
        <strain evidence="1">GVMAG-M-3300023179-150</strain>
    </source>
</reference>
<organism evidence="1">
    <name type="scientific">viral metagenome</name>
    <dbReference type="NCBI Taxonomy" id="1070528"/>
    <lineage>
        <taxon>unclassified sequences</taxon>
        <taxon>metagenomes</taxon>
        <taxon>organismal metagenomes</taxon>
    </lineage>
</organism>
<sequence>MEKDINDNEENDKDIPLNIAYSKMLCDRNDMETLYLYDVSGIEKQDYKRKGYQWLDYGDYSKVFNEISVNERSNEDIKEITSDSFARIPPNYNSVVNLYKNLFISESSNEDIKEITPDSFTRTPKKYNSVVNLYKKILKYFF</sequence>
<dbReference type="EMBL" id="MN739749">
    <property type="protein sequence ID" value="QHT24796.1"/>
    <property type="molecule type" value="Genomic_DNA"/>
</dbReference>
<name>A0A6C0E6J5_9ZZZZ</name>
<dbReference type="AlphaFoldDB" id="A0A6C0E6J5"/>
<proteinExistence type="predicted"/>
<protein>
    <submittedName>
        <fullName evidence="1">Uncharacterized protein</fullName>
    </submittedName>
</protein>
<evidence type="ECO:0000313" key="1">
    <source>
        <dbReference type="EMBL" id="QHT24796.1"/>
    </source>
</evidence>